<dbReference type="PANTHER" id="PTHR43625:SF40">
    <property type="entry name" value="ALDO-KETO REDUCTASE YAKC [NADP(+)]"/>
    <property type="match status" value="1"/>
</dbReference>
<dbReference type="SUPFAM" id="SSF51430">
    <property type="entry name" value="NAD(P)-linked oxidoreductase"/>
    <property type="match status" value="1"/>
</dbReference>
<feature type="domain" description="NADP-dependent oxidoreductase" evidence="2">
    <location>
        <begin position="18"/>
        <end position="170"/>
    </location>
</feature>
<comment type="caution">
    <text evidence="3">The sequence shown here is derived from an EMBL/GenBank/DDBJ whole genome shotgun (WGS) entry which is preliminary data.</text>
</comment>
<dbReference type="InterPro" id="IPR020471">
    <property type="entry name" value="AKR"/>
</dbReference>
<dbReference type="GO" id="GO:0005737">
    <property type="term" value="C:cytoplasm"/>
    <property type="evidence" value="ECO:0007669"/>
    <property type="project" value="TreeGrafter"/>
</dbReference>
<accession>A0AAW0FVZ8</accession>
<evidence type="ECO:0000313" key="3">
    <source>
        <dbReference type="EMBL" id="KAK7685076.1"/>
    </source>
</evidence>
<dbReference type="GO" id="GO:0016491">
    <property type="term" value="F:oxidoreductase activity"/>
    <property type="evidence" value="ECO:0007669"/>
    <property type="project" value="UniProtKB-KW"/>
</dbReference>
<dbReference type="Proteomes" id="UP001385951">
    <property type="component" value="Unassembled WGS sequence"/>
</dbReference>
<dbReference type="PANTHER" id="PTHR43625">
    <property type="entry name" value="AFLATOXIN B1 ALDEHYDE REDUCTASE"/>
    <property type="match status" value="1"/>
</dbReference>
<dbReference type="PRINTS" id="PR00069">
    <property type="entry name" value="ALDKETRDTASE"/>
</dbReference>
<evidence type="ECO:0000313" key="4">
    <source>
        <dbReference type="Proteomes" id="UP001385951"/>
    </source>
</evidence>
<dbReference type="InterPro" id="IPR023210">
    <property type="entry name" value="NADP_OxRdtase_dom"/>
</dbReference>
<dbReference type="AlphaFoldDB" id="A0AAW0FVZ8"/>
<protein>
    <submittedName>
        <fullName evidence="3">Aldo-keto reductase str7</fullName>
    </submittedName>
</protein>
<dbReference type="EMBL" id="JASBNA010000022">
    <property type="protein sequence ID" value="KAK7685076.1"/>
    <property type="molecule type" value="Genomic_DNA"/>
</dbReference>
<sequence>MSLPLTLRKIGTSSVTAIGWGAMGLSAFYGTVPPEDERLQFLDDLYATGCHFWDTADRYGDSEELLGKWFKRSGKRTDIFLATKFGLSSNIPGRTICGEPDYVPKAFESSLSRLGTDYVDLYYLHRPDPQVPIELTVGAMAELVKSGKVKYLGLSECSADTLRRAHAIHPISGPPG</sequence>
<gene>
    <name evidence="3" type="primary">STR7_1</name>
    <name evidence="3" type="ORF">QCA50_011913</name>
</gene>
<dbReference type="InterPro" id="IPR036812">
    <property type="entry name" value="NAD(P)_OxRdtase_dom_sf"/>
</dbReference>
<organism evidence="3 4">
    <name type="scientific">Cerrena zonata</name>
    <dbReference type="NCBI Taxonomy" id="2478898"/>
    <lineage>
        <taxon>Eukaryota</taxon>
        <taxon>Fungi</taxon>
        <taxon>Dikarya</taxon>
        <taxon>Basidiomycota</taxon>
        <taxon>Agaricomycotina</taxon>
        <taxon>Agaricomycetes</taxon>
        <taxon>Polyporales</taxon>
        <taxon>Cerrenaceae</taxon>
        <taxon>Cerrena</taxon>
    </lineage>
</organism>
<proteinExistence type="predicted"/>
<evidence type="ECO:0000259" key="2">
    <source>
        <dbReference type="Pfam" id="PF00248"/>
    </source>
</evidence>
<keyword evidence="1" id="KW-0560">Oxidoreductase</keyword>
<dbReference type="Pfam" id="PF00248">
    <property type="entry name" value="Aldo_ket_red"/>
    <property type="match status" value="1"/>
</dbReference>
<reference evidence="3 4" key="1">
    <citation type="submission" date="2022-09" db="EMBL/GenBank/DDBJ databases">
        <authorList>
            <person name="Palmer J.M."/>
        </authorList>
    </citation>
    <scope>NUCLEOTIDE SEQUENCE [LARGE SCALE GENOMIC DNA]</scope>
    <source>
        <strain evidence="3 4">DSM 7382</strain>
    </source>
</reference>
<name>A0AAW0FVZ8_9APHY</name>
<keyword evidence="4" id="KW-1185">Reference proteome</keyword>
<evidence type="ECO:0000256" key="1">
    <source>
        <dbReference type="ARBA" id="ARBA00023002"/>
    </source>
</evidence>
<dbReference type="Gene3D" id="3.20.20.100">
    <property type="entry name" value="NADP-dependent oxidoreductase domain"/>
    <property type="match status" value="1"/>
</dbReference>
<dbReference type="InterPro" id="IPR050791">
    <property type="entry name" value="Aldo-Keto_reductase"/>
</dbReference>